<evidence type="ECO:0000256" key="2">
    <source>
        <dbReference type="ARBA" id="ARBA00022448"/>
    </source>
</evidence>
<keyword evidence="2" id="KW-0813">Transport</keyword>
<protein>
    <submittedName>
        <fullName evidence="5">Uncharacterized protein</fullName>
    </submittedName>
</protein>
<evidence type="ECO:0000256" key="3">
    <source>
        <dbReference type="ARBA" id="ARBA00022927"/>
    </source>
</evidence>
<dbReference type="VEuPathDB" id="CryptoDB:Vbra_5519"/>
<keyword evidence="6" id="KW-1185">Reference proteome</keyword>
<reference evidence="5 6" key="1">
    <citation type="submission" date="2014-11" db="EMBL/GenBank/DDBJ databases">
        <authorList>
            <person name="Zhu J."/>
            <person name="Qi W."/>
            <person name="Song R."/>
        </authorList>
    </citation>
    <scope>NUCLEOTIDE SEQUENCE [LARGE SCALE GENOMIC DNA]</scope>
</reference>
<gene>
    <name evidence="5" type="ORF">Vbra_5519</name>
</gene>
<dbReference type="AlphaFoldDB" id="A0A0G4EYK7"/>
<dbReference type="EMBL" id="CDMY01000351">
    <property type="protein sequence ID" value="CEM04447.1"/>
    <property type="molecule type" value="Genomic_DNA"/>
</dbReference>
<comment type="similarity">
    <text evidence="1">Belongs to the importin alpha family.</text>
</comment>
<evidence type="ECO:0000313" key="5">
    <source>
        <dbReference type="EMBL" id="CEM04447.1"/>
    </source>
</evidence>
<feature type="region of interest" description="Disordered" evidence="4">
    <location>
        <begin position="366"/>
        <end position="389"/>
    </location>
</feature>
<evidence type="ECO:0000313" key="6">
    <source>
        <dbReference type="Proteomes" id="UP000041254"/>
    </source>
</evidence>
<dbReference type="InParanoid" id="A0A0G4EYK7"/>
<keyword evidence="3" id="KW-0653">Protein transport</keyword>
<dbReference type="GO" id="GO:0015031">
    <property type="term" value="P:protein transport"/>
    <property type="evidence" value="ECO:0007669"/>
    <property type="project" value="UniProtKB-KW"/>
</dbReference>
<name>A0A0G4EYK7_VITBC</name>
<dbReference type="Proteomes" id="UP000041254">
    <property type="component" value="Unassembled WGS sequence"/>
</dbReference>
<dbReference type="PhylomeDB" id="A0A0G4EYK7"/>
<dbReference type="SUPFAM" id="SSF48371">
    <property type="entry name" value="ARM repeat"/>
    <property type="match status" value="1"/>
</dbReference>
<dbReference type="InterPro" id="IPR016024">
    <property type="entry name" value="ARM-type_fold"/>
</dbReference>
<sequence>MDADAIPVLVKVLASSADLTLVHHVATFLVYIASHSAAACEAILETGVIEPLLERLRSKTKRQIGVPQHCVALLMLLLSRNPLLPLWLVAECVRVLVMLVETADQDRALLQMALLTLCVLIDTAESQGQGFPLLMEVMRLGSVMSRHLPPFLPHLPSRCEYLGGYCVQALVLRTTRRLLGRLIEGGDYRHFVGVLLEHIAQLKAMLASANPLISKEASFTVAAIADTGLHGAIQSVIDEGLVPVLIERLSGSKGEAALALYNITSKGSQAQGEYVVECGCIGPLCAVLYSNEHGEVRLALRTLNGILPVGEQKQAADGLVNNPYSDLVHQAGGVAKMRHLALHGTEGLDRWCVALLRLYFPQCVPERPEERDTDEGGSSAGGSDTSDIE</sequence>
<evidence type="ECO:0000256" key="4">
    <source>
        <dbReference type="SAM" id="MobiDB-lite"/>
    </source>
</evidence>
<dbReference type="STRING" id="1169540.A0A0G4EYK7"/>
<dbReference type="PANTHER" id="PTHR23316">
    <property type="entry name" value="IMPORTIN ALPHA"/>
    <property type="match status" value="1"/>
</dbReference>
<dbReference type="InterPro" id="IPR011989">
    <property type="entry name" value="ARM-like"/>
</dbReference>
<evidence type="ECO:0000256" key="1">
    <source>
        <dbReference type="ARBA" id="ARBA00010394"/>
    </source>
</evidence>
<dbReference type="Gene3D" id="1.25.10.10">
    <property type="entry name" value="Leucine-rich Repeat Variant"/>
    <property type="match status" value="1"/>
</dbReference>
<accession>A0A0G4EYK7</accession>
<organism evidence="5 6">
    <name type="scientific">Vitrella brassicaformis (strain CCMP3155)</name>
    <dbReference type="NCBI Taxonomy" id="1169540"/>
    <lineage>
        <taxon>Eukaryota</taxon>
        <taxon>Sar</taxon>
        <taxon>Alveolata</taxon>
        <taxon>Colpodellida</taxon>
        <taxon>Vitrellaceae</taxon>
        <taxon>Vitrella</taxon>
    </lineage>
</organism>
<proteinExistence type="inferred from homology"/>